<evidence type="ECO:0000259" key="15">
    <source>
        <dbReference type="PROSITE" id="PS01124"/>
    </source>
</evidence>
<dbReference type="InterPro" id="IPR001789">
    <property type="entry name" value="Sig_transdc_resp-reg_receiver"/>
</dbReference>
<dbReference type="HOGENOM" id="CLU_000445_28_1_10"/>
<evidence type="ECO:0000259" key="16">
    <source>
        <dbReference type="PROSITE" id="PS50109"/>
    </source>
</evidence>
<dbReference type="Proteomes" id="UP000000852">
    <property type="component" value="Chromosome"/>
</dbReference>
<dbReference type="InterPro" id="IPR011123">
    <property type="entry name" value="Y_Y_Y"/>
</dbReference>
<dbReference type="PROSITE" id="PS50110">
    <property type="entry name" value="RESPONSE_REGULATORY"/>
    <property type="match status" value="1"/>
</dbReference>
<evidence type="ECO:0000313" key="19">
    <source>
        <dbReference type="Proteomes" id="UP000000852"/>
    </source>
</evidence>
<dbReference type="SMART" id="SM00388">
    <property type="entry name" value="HisKA"/>
    <property type="match status" value="1"/>
</dbReference>
<dbReference type="PANTHER" id="PTHR43547">
    <property type="entry name" value="TWO-COMPONENT HISTIDINE KINASE"/>
    <property type="match status" value="1"/>
</dbReference>
<evidence type="ECO:0000256" key="6">
    <source>
        <dbReference type="ARBA" id="ARBA00022777"/>
    </source>
</evidence>
<evidence type="ECO:0000256" key="11">
    <source>
        <dbReference type="ARBA" id="ARBA00023163"/>
    </source>
</evidence>
<evidence type="ECO:0000256" key="10">
    <source>
        <dbReference type="ARBA" id="ARBA00023125"/>
    </source>
</evidence>
<dbReference type="FunFam" id="1.10.10.60:FF:000284">
    <property type="entry name" value="Two-component system sensor histidine kinase/response regulator"/>
    <property type="match status" value="1"/>
</dbReference>
<dbReference type="KEGG" id="phe:Phep_1317"/>
<dbReference type="GO" id="GO:0003700">
    <property type="term" value="F:DNA-binding transcription factor activity"/>
    <property type="evidence" value="ECO:0007669"/>
    <property type="project" value="InterPro"/>
</dbReference>
<organism evidence="18 19">
    <name type="scientific">Pedobacter heparinus (strain ATCC 13125 / DSM 2366 / CIP 104194 / JCM 7457 / NBRC 12017 / NCIMB 9290 / NRRL B-14731 / HIM 762-3)</name>
    <dbReference type="NCBI Taxonomy" id="485917"/>
    <lineage>
        <taxon>Bacteria</taxon>
        <taxon>Pseudomonadati</taxon>
        <taxon>Bacteroidota</taxon>
        <taxon>Sphingobacteriia</taxon>
        <taxon>Sphingobacteriales</taxon>
        <taxon>Sphingobacteriaceae</taxon>
        <taxon>Pedobacter</taxon>
    </lineage>
</organism>
<dbReference type="eggNOG" id="COG3292">
    <property type="taxonomic scope" value="Bacteria"/>
</dbReference>
<dbReference type="Gene3D" id="1.10.10.60">
    <property type="entry name" value="Homeodomain-like"/>
    <property type="match status" value="2"/>
</dbReference>
<keyword evidence="8" id="KW-0902">Two-component regulatory system</keyword>
<dbReference type="FunFam" id="1.10.287.130:FF:000045">
    <property type="entry name" value="Two-component system sensor histidine kinase/response regulator"/>
    <property type="match status" value="1"/>
</dbReference>
<dbReference type="InterPro" id="IPR036890">
    <property type="entry name" value="HATPase_C_sf"/>
</dbReference>
<dbReference type="Pfam" id="PF07495">
    <property type="entry name" value="Y_Y_Y"/>
    <property type="match status" value="1"/>
</dbReference>
<dbReference type="Pfam" id="PF00072">
    <property type="entry name" value="Response_reg"/>
    <property type="match status" value="1"/>
</dbReference>
<evidence type="ECO:0000256" key="9">
    <source>
        <dbReference type="ARBA" id="ARBA00023015"/>
    </source>
</evidence>
<evidence type="ECO:0000256" key="3">
    <source>
        <dbReference type="ARBA" id="ARBA00022553"/>
    </source>
</evidence>
<evidence type="ECO:0000256" key="2">
    <source>
        <dbReference type="ARBA" id="ARBA00012438"/>
    </source>
</evidence>
<feature type="domain" description="Histidine kinase" evidence="16">
    <location>
        <begin position="846"/>
        <end position="1067"/>
    </location>
</feature>
<keyword evidence="4" id="KW-0808">Transferase</keyword>
<keyword evidence="7 18" id="KW-0067">ATP-binding</keyword>
<dbReference type="InterPro" id="IPR013783">
    <property type="entry name" value="Ig-like_fold"/>
</dbReference>
<sequence>MRITLTGVFLTFIAFFANATFAQNLSFKRLTINEGLSQNTAFCILQDKTGYIWIGTEDGLNKYDGYDFTIYKHENNDKNSLSNSQVNALCEDPKENLWVGTSKGLNLLNRDTESFKTLSNDFVTSLLYDTRGNLWIGTFDGLKRYDYQSKKIIVYQLTGNNLNGGNKVQTIFEDQHNLLWISIGNDLKCFDPATKQFLSLPDGIKNNIALRKSNVRVIKQDAYGNYWFGTESSGLYKFNPLNRSVTNYRHDVSDDNSLPVNVVRSLFPYAKDELWIGTRDGLSVLNLQTNRFVNYRYNPYDPKTLSHNSIRDILRDRAGNVWIGTYAGGLNILSSGSNNFSYIGEQAGKKPGLTHRVVSSILKADNGALWIGTEGGGLNYVDRKKGIYKSYVINSKQQNIVKSLAKDKNGNLWIGNYDGLSYLNTTTGQFTNYEITENDAKPENKQVYALAVDDNGLWLGTDGRGLKFRDNSGKLTTYTNNPKNKQSVSGNIIIALLKAPNGNLWIGTETGLSFFDKSKNTFRQFVNHADDAYSLSHNTVLALFLDHKQRLWVGTEGGGLNLYDKGKFYAITNKFGLANAVIHGIREDRAGNLWVSTNKGLSKIVLKQQGLPIKPEMVQVMNYTVADGLQSNQFASGAAETGDNGELLFGGINGVTTFFPDKIVRNSFKPKVVITDFLIKNNAVPINAEHSPLKKAIGETDKITLTHDQAFITFKFAALNFVNPEKNLYAYKLDGFYDDDWHFVGNQRTATYTNLDAGKYTFMIKAANNDGVWNNEIRSLQITVLPPWWETWWAYLIYASIIGLLLYAFYYYSVKTGKLKNDLAFEHQSHEKDQELAQRKLSFFTNISHEIKTPLTLILAPIDKLLGLNEGNNKIQNQLMLMQRNGERLLRLINQLLDFRKFESGSMQLQSAEGNVVRFMKEILIAFESYASHRRIRLKLVTEQQSIRAWFDRDKLEKVMYNLLSNSLKFTSEGGQVLVRIKTAEEKLLIEVEDNGIGISPQHIDKIFEQFNHFDDSNSNINGTGIGLAFSKGLIELHHGSITVQSTVASPQQTGLTLFTISLPLGNAHLSEEEMIANYKDSENIDGYKDTEISAIAKQTIEKRKQHVLTATDKERLILLIVEDNQDVRQFIAAHFEAEFEIHQAENGLKGMELATEIIPDIIISDVMMPEMDGITLCSKIKSDTRTSHVPVILLTARTPLVYKIEGYETGADDYITKPFNLNMLEARVWNLLDSRLKLRERYRKEISLQPKNVAITSPDEKFLEKAMAYIEQNISEASLSVEELGKEVGMSRVTLYRKIKGLTDQTAIEFIRSVRLKRAAQLLEQNKLNVNEVAYMVGFQDIDYFRRCFKEQFGYTPKEYASQAGEKDK</sequence>
<keyword evidence="14" id="KW-0732">Signal</keyword>
<comment type="catalytic activity">
    <reaction evidence="1">
        <text>ATP + protein L-histidine = ADP + protein N-phospho-L-histidine.</text>
        <dbReference type="EC" id="2.7.13.3"/>
    </reaction>
</comment>
<dbReference type="SUPFAM" id="SSF47384">
    <property type="entry name" value="Homodimeric domain of signal transducing histidine kinase"/>
    <property type="match status" value="1"/>
</dbReference>
<dbReference type="SUPFAM" id="SSF63829">
    <property type="entry name" value="Calcium-dependent phosphotriesterase"/>
    <property type="match status" value="3"/>
</dbReference>
<dbReference type="PANTHER" id="PTHR43547:SF2">
    <property type="entry name" value="HYBRID SIGNAL TRANSDUCTION HISTIDINE KINASE C"/>
    <property type="match status" value="1"/>
</dbReference>
<keyword evidence="13" id="KW-1133">Transmembrane helix</keyword>
<dbReference type="InterPro" id="IPR005467">
    <property type="entry name" value="His_kinase_dom"/>
</dbReference>
<keyword evidence="13" id="KW-0812">Transmembrane</keyword>
<dbReference type="SUPFAM" id="SSF55874">
    <property type="entry name" value="ATPase domain of HSP90 chaperone/DNA topoisomerase II/histidine kinase"/>
    <property type="match status" value="1"/>
</dbReference>
<dbReference type="InterPro" id="IPR011006">
    <property type="entry name" value="CheY-like_superfamily"/>
</dbReference>
<feature type="chain" id="PRO_5002974224" description="histidine kinase" evidence="14">
    <location>
        <begin position="23"/>
        <end position="1370"/>
    </location>
</feature>
<dbReference type="Gene3D" id="3.40.50.2300">
    <property type="match status" value="1"/>
</dbReference>
<dbReference type="Pfam" id="PF12833">
    <property type="entry name" value="HTH_18"/>
    <property type="match status" value="1"/>
</dbReference>
<dbReference type="PROSITE" id="PS50109">
    <property type="entry name" value="HIS_KIN"/>
    <property type="match status" value="1"/>
</dbReference>
<dbReference type="PROSITE" id="PS01124">
    <property type="entry name" value="HTH_ARAC_FAMILY_2"/>
    <property type="match status" value="1"/>
</dbReference>
<dbReference type="Pfam" id="PF07494">
    <property type="entry name" value="Reg_prop"/>
    <property type="match status" value="8"/>
</dbReference>
<keyword evidence="19" id="KW-1185">Reference proteome</keyword>
<dbReference type="eggNOG" id="COG5002">
    <property type="taxonomic scope" value="Bacteria"/>
</dbReference>
<dbReference type="SMART" id="SM00387">
    <property type="entry name" value="HATPase_c"/>
    <property type="match status" value="1"/>
</dbReference>
<protein>
    <recommendedName>
        <fullName evidence="2">histidine kinase</fullName>
        <ecNumber evidence="2">2.7.13.3</ecNumber>
    </recommendedName>
</protein>
<dbReference type="InterPro" id="IPR018060">
    <property type="entry name" value="HTH_AraC"/>
</dbReference>
<dbReference type="SMART" id="SM00342">
    <property type="entry name" value="HTH_ARAC"/>
    <property type="match status" value="1"/>
</dbReference>
<gene>
    <name evidence="18" type="ordered locus">Phep_1317</name>
</gene>
<dbReference type="GO" id="GO:0005524">
    <property type="term" value="F:ATP binding"/>
    <property type="evidence" value="ECO:0007669"/>
    <property type="project" value="UniProtKB-KW"/>
</dbReference>
<feature type="domain" description="Response regulatory" evidence="17">
    <location>
        <begin position="1118"/>
        <end position="1233"/>
    </location>
</feature>
<keyword evidence="5" id="KW-0547">Nucleotide-binding</keyword>
<reference evidence="18 19" key="1">
    <citation type="journal article" date="2009" name="Stand. Genomic Sci.">
        <title>Complete genome sequence of Pedobacter heparinus type strain (HIM 762-3).</title>
        <authorList>
            <person name="Han C."/>
            <person name="Spring S."/>
            <person name="Lapidus A."/>
            <person name="Del Rio T.G."/>
            <person name="Tice H."/>
            <person name="Copeland A."/>
            <person name="Cheng J.F."/>
            <person name="Lucas S."/>
            <person name="Chen F."/>
            <person name="Nolan M."/>
            <person name="Bruce D."/>
            <person name="Goodwin L."/>
            <person name="Pitluck S."/>
            <person name="Ivanova N."/>
            <person name="Mavromatis K."/>
            <person name="Mikhailova N."/>
            <person name="Pati A."/>
            <person name="Chen A."/>
            <person name="Palaniappan K."/>
            <person name="Land M."/>
            <person name="Hauser L."/>
            <person name="Chang Y.J."/>
            <person name="Jeffries C.C."/>
            <person name="Saunders E."/>
            <person name="Chertkov O."/>
            <person name="Brettin T."/>
            <person name="Goker M."/>
            <person name="Rohde M."/>
            <person name="Bristow J."/>
            <person name="Eisen J.A."/>
            <person name="Markowitz V."/>
            <person name="Hugenholtz P."/>
            <person name="Kyrpides N.C."/>
            <person name="Klenk H.P."/>
            <person name="Detter J.C."/>
        </authorList>
    </citation>
    <scope>NUCLEOTIDE SEQUENCE [LARGE SCALE GENOMIC DNA]</scope>
    <source>
        <strain evidence="19">ATCC 13125 / DSM 2366 / CIP 104194 / JCM 7457 / NBRC 12017 / NCIMB 9290 / NRRL B-14731 / HIM 762-3</strain>
    </source>
</reference>
<evidence type="ECO:0000256" key="5">
    <source>
        <dbReference type="ARBA" id="ARBA00022741"/>
    </source>
</evidence>
<keyword evidence="10" id="KW-0238">DNA-binding</keyword>
<dbReference type="CDD" id="cd00082">
    <property type="entry name" value="HisKA"/>
    <property type="match status" value="1"/>
</dbReference>
<accession>C6XSX1</accession>
<dbReference type="InterPro" id="IPR011110">
    <property type="entry name" value="Reg_prop"/>
</dbReference>
<evidence type="ECO:0000259" key="17">
    <source>
        <dbReference type="PROSITE" id="PS50110"/>
    </source>
</evidence>
<evidence type="ECO:0000256" key="4">
    <source>
        <dbReference type="ARBA" id="ARBA00022679"/>
    </source>
</evidence>
<dbReference type="EC" id="2.7.13.3" evidence="2"/>
<dbReference type="InterPro" id="IPR015943">
    <property type="entry name" value="WD40/YVTN_repeat-like_dom_sf"/>
</dbReference>
<evidence type="ECO:0000256" key="7">
    <source>
        <dbReference type="ARBA" id="ARBA00022840"/>
    </source>
</evidence>
<dbReference type="Gene3D" id="3.30.565.10">
    <property type="entry name" value="Histidine kinase-like ATPase, C-terminal domain"/>
    <property type="match status" value="1"/>
</dbReference>
<dbReference type="Pfam" id="PF00512">
    <property type="entry name" value="HisKA"/>
    <property type="match status" value="1"/>
</dbReference>
<evidence type="ECO:0000256" key="12">
    <source>
        <dbReference type="PROSITE-ProRule" id="PRU00169"/>
    </source>
</evidence>
<dbReference type="eggNOG" id="COG2207">
    <property type="taxonomic scope" value="Bacteria"/>
</dbReference>
<dbReference type="STRING" id="485917.Phep_1317"/>
<dbReference type="FunFam" id="2.60.40.10:FF:000791">
    <property type="entry name" value="Two-component system sensor histidine kinase/response regulator"/>
    <property type="match status" value="1"/>
</dbReference>
<keyword evidence="3 12" id="KW-0597">Phosphoprotein</keyword>
<feature type="signal peptide" evidence="14">
    <location>
        <begin position="1"/>
        <end position="22"/>
    </location>
</feature>
<dbReference type="GO" id="GO:0000155">
    <property type="term" value="F:phosphorelay sensor kinase activity"/>
    <property type="evidence" value="ECO:0007669"/>
    <property type="project" value="InterPro"/>
</dbReference>
<keyword evidence="11" id="KW-0804">Transcription</keyword>
<dbReference type="Gene3D" id="2.130.10.10">
    <property type="entry name" value="YVTN repeat-like/Quinoprotein amine dehydrogenase"/>
    <property type="match status" value="2"/>
</dbReference>
<feature type="transmembrane region" description="Helical" evidence="13">
    <location>
        <begin position="792"/>
        <end position="812"/>
    </location>
</feature>
<dbReference type="InterPro" id="IPR003661">
    <property type="entry name" value="HisK_dim/P_dom"/>
</dbReference>
<dbReference type="InterPro" id="IPR003594">
    <property type="entry name" value="HATPase_dom"/>
</dbReference>
<dbReference type="SUPFAM" id="SSF52172">
    <property type="entry name" value="CheY-like"/>
    <property type="match status" value="1"/>
</dbReference>
<dbReference type="InterPro" id="IPR009057">
    <property type="entry name" value="Homeodomain-like_sf"/>
</dbReference>
<name>C6XSX1_PEDHD</name>
<dbReference type="InterPro" id="IPR018062">
    <property type="entry name" value="HTH_AraC-typ_CS"/>
</dbReference>
<dbReference type="Gene3D" id="2.60.40.10">
    <property type="entry name" value="Immunoglobulins"/>
    <property type="match status" value="1"/>
</dbReference>
<dbReference type="CDD" id="cd17574">
    <property type="entry name" value="REC_OmpR"/>
    <property type="match status" value="1"/>
</dbReference>
<evidence type="ECO:0000256" key="1">
    <source>
        <dbReference type="ARBA" id="ARBA00000085"/>
    </source>
</evidence>
<feature type="modified residue" description="4-aspartylphosphate" evidence="12">
    <location>
        <position position="1166"/>
    </location>
</feature>
<evidence type="ECO:0000313" key="18">
    <source>
        <dbReference type="EMBL" id="ACU03532.1"/>
    </source>
</evidence>
<evidence type="ECO:0000256" key="13">
    <source>
        <dbReference type="SAM" id="Phobius"/>
    </source>
</evidence>
<dbReference type="OrthoDB" id="9809670at2"/>
<dbReference type="EMBL" id="CP001681">
    <property type="protein sequence ID" value="ACU03532.1"/>
    <property type="molecule type" value="Genomic_DNA"/>
</dbReference>
<dbReference type="InterPro" id="IPR004358">
    <property type="entry name" value="Sig_transdc_His_kin-like_C"/>
</dbReference>
<keyword evidence="6" id="KW-0418">Kinase</keyword>
<proteinExistence type="predicted"/>
<evidence type="ECO:0000256" key="8">
    <source>
        <dbReference type="ARBA" id="ARBA00023012"/>
    </source>
</evidence>
<dbReference type="SMART" id="SM00448">
    <property type="entry name" value="REC"/>
    <property type="match status" value="1"/>
</dbReference>
<feature type="domain" description="HTH araC/xylS-type" evidence="15">
    <location>
        <begin position="1265"/>
        <end position="1364"/>
    </location>
</feature>
<dbReference type="eggNOG" id="COG0745">
    <property type="taxonomic scope" value="Bacteria"/>
</dbReference>
<dbReference type="FunFam" id="3.30.565.10:FF:000037">
    <property type="entry name" value="Hybrid sensor histidine kinase/response regulator"/>
    <property type="match status" value="1"/>
</dbReference>
<dbReference type="Gene3D" id="1.10.287.130">
    <property type="match status" value="1"/>
</dbReference>
<dbReference type="RefSeq" id="WP_012781476.1">
    <property type="nucleotide sequence ID" value="NC_013061.1"/>
</dbReference>
<dbReference type="SUPFAM" id="SSF46689">
    <property type="entry name" value="Homeodomain-like"/>
    <property type="match status" value="1"/>
</dbReference>
<dbReference type="PRINTS" id="PR00344">
    <property type="entry name" value="BCTRLSENSOR"/>
</dbReference>
<dbReference type="Pfam" id="PF02518">
    <property type="entry name" value="HATPase_c"/>
    <property type="match status" value="1"/>
</dbReference>
<dbReference type="GO" id="GO:0043565">
    <property type="term" value="F:sequence-specific DNA binding"/>
    <property type="evidence" value="ECO:0007669"/>
    <property type="project" value="InterPro"/>
</dbReference>
<dbReference type="PROSITE" id="PS00041">
    <property type="entry name" value="HTH_ARAC_FAMILY_1"/>
    <property type="match status" value="1"/>
</dbReference>
<dbReference type="InterPro" id="IPR036097">
    <property type="entry name" value="HisK_dim/P_sf"/>
</dbReference>
<evidence type="ECO:0000256" key="14">
    <source>
        <dbReference type="SAM" id="SignalP"/>
    </source>
</evidence>
<keyword evidence="13" id="KW-0472">Membrane</keyword>
<keyword evidence="9" id="KW-0805">Transcription regulation</keyword>